<evidence type="ECO:0000313" key="2">
    <source>
        <dbReference type="EMBL" id="AWH93356.1"/>
    </source>
</evidence>
<keyword evidence="3" id="KW-1185">Reference proteome</keyword>
<dbReference type="EMBL" id="CP015449">
    <property type="protein sequence ID" value="AWH93356.1"/>
    <property type="molecule type" value="Genomic_DNA"/>
</dbReference>
<accession>A0A2S1RAN3</accession>
<dbReference type="Proteomes" id="UP000244928">
    <property type="component" value="Chromosome"/>
</dbReference>
<dbReference type="PANTHER" id="PTHR33990">
    <property type="entry name" value="PROTEIN YJDN-RELATED"/>
    <property type="match status" value="1"/>
</dbReference>
<dbReference type="Pfam" id="PF00903">
    <property type="entry name" value="Glyoxalase"/>
    <property type="match status" value="1"/>
</dbReference>
<dbReference type="InterPro" id="IPR028973">
    <property type="entry name" value="PhnB-like"/>
</dbReference>
<dbReference type="SUPFAM" id="SSF54593">
    <property type="entry name" value="Glyoxalase/Bleomycin resistance protein/Dihydroxybiphenyl dioxygenase"/>
    <property type="match status" value="1"/>
</dbReference>
<dbReference type="RefSeq" id="WP_108848707.1">
    <property type="nucleotide sequence ID" value="NZ_CP015449.1"/>
</dbReference>
<gene>
    <name evidence="2" type="ORF">A6035_15510</name>
</gene>
<dbReference type="InterPro" id="IPR004360">
    <property type="entry name" value="Glyas_Fos-R_dOase_dom"/>
</dbReference>
<dbReference type="CDD" id="cd06588">
    <property type="entry name" value="PhnB_like"/>
    <property type="match status" value="1"/>
</dbReference>
<dbReference type="Gene3D" id="3.10.180.10">
    <property type="entry name" value="2,3-Dihydroxybiphenyl 1,2-Dioxygenase, domain 1"/>
    <property type="match status" value="1"/>
</dbReference>
<feature type="domain" description="Glyoxalase/fosfomycin resistance/dioxygenase" evidence="1">
    <location>
        <begin position="13"/>
        <end position="134"/>
    </location>
</feature>
<organism evidence="2 3">
    <name type="scientific">Dietzia lutea</name>
    <dbReference type="NCBI Taxonomy" id="546160"/>
    <lineage>
        <taxon>Bacteria</taxon>
        <taxon>Bacillati</taxon>
        <taxon>Actinomycetota</taxon>
        <taxon>Actinomycetes</taxon>
        <taxon>Mycobacteriales</taxon>
        <taxon>Dietziaceae</taxon>
        <taxon>Dietzia</taxon>
    </lineage>
</organism>
<dbReference type="AlphaFoldDB" id="A0A2S1RAN3"/>
<protein>
    <submittedName>
        <fullName evidence="2">Glyoxalase</fullName>
    </submittedName>
</protein>
<name>A0A2S1RAN3_9ACTN</name>
<dbReference type="InterPro" id="IPR029068">
    <property type="entry name" value="Glyas_Bleomycin-R_OHBP_Dase"/>
</dbReference>
<sequence>MSMTCAPYISFPGNASEAFPYYHELFGGELSLMTYDQFPSTDDFPFDPPHGSVAHATLAAPGITLTGGDAMGESLPQLRNDVYSFLLGFDTEDEARAFLAKVTDSGGQMAMPFEVAPWGDRYGQVHDRFGIRWDVVVPGTGG</sequence>
<evidence type="ECO:0000313" key="3">
    <source>
        <dbReference type="Proteomes" id="UP000244928"/>
    </source>
</evidence>
<proteinExistence type="predicted"/>
<evidence type="ECO:0000259" key="1">
    <source>
        <dbReference type="Pfam" id="PF00903"/>
    </source>
</evidence>
<dbReference type="KEGG" id="dlu:A6035_15510"/>
<dbReference type="OrthoDB" id="9795306at2"/>
<reference evidence="2 3" key="1">
    <citation type="submission" date="2016-04" db="EMBL/GenBank/DDBJ databases">
        <title>Complete genome sequence of Dietzia lutea YIM 80766T, a strain isolated from desert soil in Egypt.</title>
        <authorList>
            <person name="Zhao J."/>
            <person name="Hu B."/>
            <person name="Geng S."/>
            <person name="Nie Y."/>
            <person name="Tang Y."/>
        </authorList>
    </citation>
    <scope>NUCLEOTIDE SEQUENCE [LARGE SCALE GENOMIC DNA]</scope>
    <source>
        <strain evidence="2 3">YIM 80766</strain>
    </source>
</reference>
<dbReference type="PANTHER" id="PTHR33990:SF1">
    <property type="entry name" value="PROTEIN YJDN"/>
    <property type="match status" value="1"/>
</dbReference>